<keyword evidence="2" id="KW-1003">Cell membrane</keyword>
<dbReference type="EMBL" id="UGEX01000001">
    <property type="protein sequence ID" value="STL82454.1"/>
    <property type="molecule type" value="Genomic_DNA"/>
</dbReference>
<evidence type="ECO:0000313" key="9">
    <source>
        <dbReference type="Proteomes" id="UP000254088"/>
    </source>
</evidence>
<feature type="transmembrane region" description="Helical" evidence="6">
    <location>
        <begin position="27"/>
        <end position="46"/>
    </location>
</feature>
<dbReference type="SUPFAM" id="SSF103473">
    <property type="entry name" value="MFS general substrate transporter"/>
    <property type="match status" value="1"/>
</dbReference>
<feature type="domain" description="Major facilitator superfamily (MFS) profile" evidence="7">
    <location>
        <begin position="1"/>
        <end position="56"/>
    </location>
</feature>
<organism evidence="8 9">
    <name type="scientific">Escherichia coli</name>
    <dbReference type="NCBI Taxonomy" id="562"/>
    <lineage>
        <taxon>Bacteria</taxon>
        <taxon>Pseudomonadati</taxon>
        <taxon>Pseudomonadota</taxon>
        <taxon>Gammaproteobacteria</taxon>
        <taxon>Enterobacterales</taxon>
        <taxon>Enterobacteriaceae</taxon>
        <taxon>Escherichia</taxon>
    </lineage>
</organism>
<evidence type="ECO:0000259" key="7">
    <source>
        <dbReference type="PROSITE" id="PS50850"/>
    </source>
</evidence>
<dbReference type="InterPro" id="IPR005828">
    <property type="entry name" value="MFS_sugar_transport-like"/>
</dbReference>
<evidence type="ECO:0000256" key="2">
    <source>
        <dbReference type="ARBA" id="ARBA00022475"/>
    </source>
</evidence>
<name>A0A377C1U1_ECOLX</name>
<reference evidence="8 9" key="1">
    <citation type="submission" date="2018-06" db="EMBL/GenBank/DDBJ databases">
        <authorList>
            <consortium name="Pathogen Informatics"/>
            <person name="Doyle S."/>
        </authorList>
    </citation>
    <scope>NUCLEOTIDE SEQUENCE [LARGE SCALE GENOMIC DNA]</scope>
    <source>
        <strain evidence="8 9">NCTC10429</strain>
    </source>
</reference>
<dbReference type="PROSITE" id="PS50850">
    <property type="entry name" value="MFS"/>
    <property type="match status" value="1"/>
</dbReference>
<gene>
    <name evidence="8" type="primary">araE_2</name>
    <name evidence="8" type="ORF">NCTC10429_01652</name>
</gene>
<keyword evidence="3 6" id="KW-0812">Transmembrane</keyword>
<dbReference type="Gene3D" id="1.20.1720.10">
    <property type="entry name" value="Multidrug resistance protein D"/>
    <property type="match status" value="1"/>
</dbReference>
<keyword evidence="5 6" id="KW-0472">Membrane</keyword>
<sequence>MAGAILFVLGSIGSAFATSVEMLIAARVVLGIAVGSRLTPLLCIFLKWQVKTFAVR</sequence>
<comment type="subcellular location">
    <subcellularLocation>
        <location evidence="1">Membrane</location>
    </subcellularLocation>
</comment>
<evidence type="ECO:0000256" key="4">
    <source>
        <dbReference type="ARBA" id="ARBA00022989"/>
    </source>
</evidence>
<dbReference type="InterPro" id="IPR020846">
    <property type="entry name" value="MFS_dom"/>
</dbReference>
<accession>A0A377C1U1</accession>
<keyword evidence="4 6" id="KW-1133">Transmembrane helix</keyword>
<evidence type="ECO:0000256" key="3">
    <source>
        <dbReference type="ARBA" id="ARBA00022692"/>
    </source>
</evidence>
<evidence type="ECO:0000256" key="6">
    <source>
        <dbReference type="SAM" id="Phobius"/>
    </source>
</evidence>
<dbReference type="Pfam" id="PF00083">
    <property type="entry name" value="Sugar_tr"/>
    <property type="match status" value="1"/>
</dbReference>
<dbReference type="InterPro" id="IPR036259">
    <property type="entry name" value="MFS_trans_sf"/>
</dbReference>
<dbReference type="Proteomes" id="UP000254088">
    <property type="component" value="Unassembled WGS sequence"/>
</dbReference>
<protein>
    <submittedName>
        <fullName evidence="8">Arabinose-proton symporter</fullName>
    </submittedName>
</protein>
<evidence type="ECO:0000256" key="5">
    <source>
        <dbReference type="ARBA" id="ARBA00023136"/>
    </source>
</evidence>
<evidence type="ECO:0000313" key="8">
    <source>
        <dbReference type="EMBL" id="STL82454.1"/>
    </source>
</evidence>
<dbReference type="GO" id="GO:0022857">
    <property type="term" value="F:transmembrane transporter activity"/>
    <property type="evidence" value="ECO:0007669"/>
    <property type="project" value="InterPro"/>
</dbReference>
<dbReference type="AlphaFoldDB" id="A0A377C1U1"/>
<proteinExistence type="predicted"/>
<evidence type="ECO:0000256" key="1">
    <source>
        <dbReference type="ARBA" id="ARBA00004370"/>
    </source>
</evidence>
<dbReference type="GO" id="GO:0016020">
    <property type="term" value="C:membrane"/>
    <property type="evidence" value="ECO:0007669"/>
    <property type="project" value="UniProtKB-SubCell"/>
</dbReference>